<feature type="region of interest" description="Disordered" evidence="1">
    <location>
        <begin position="192"/>
        <end position="212"/>
    </location>
</feature>
<feature type="region of interest" description="Disordered" evidence="1">
    <location>
        <begin position="1"/>
        <end position="21"/>
    </location>
</feature>
<evidence type="ECO:0000256" key="1">
    <source>
        <dbReference type="SAM" id="MobiDB-lite"/>
    </source>
</evidence>
<feature type="compositionally biased region" description="Polar residues" evidence="1">
    <location>
        <begin position="1"/>
        <end position="15"/>
    </location>
</feature>
<evidence type="ECO:0000313" key="4">
    <source>
        <dbReference type="Proteomes" id="UP001520654"/>
    </source>
</evidence>
<reference evidence="3 4" key="1">
    <citation type="submission" date="2021-08" db="EMBL/GenBank/DDBJ databases">
        <title>Genomic Architecture of Streptomyces flavotricini NGL1 and Streptomyces erythrochromogenes HMS4 With Differential Plant Beneficial attributes and laccase production capabilities.</title>
        <authorList>
            <person name="Salwan R."/>
            <person name="Kaur R."/>
            <person name="Sharma V."/>
        </authorList>
    </citation>
    <scope>NUCLEOTIDE SEQUENCE [LARGE SCALE GENOMIC DNA]</scope>
    <source>
        <strain evidence="3 4">NGL1</strain>
    </source>
</reference>
<feature type="transmembrane region" description="Helical" evidence="2">
    <location>
        <begin position="29"/>
        <end position="51"/>
    </location>
</feature>
<keyword evidence="2" id="KW-0812">Transmembrane</keyword>
<evidence type="ECO:0000313" key="3">
    <source>
        <dbReference type="EMBL" id="MCC0097653.1"/>
    </source>
</evidence>
<keyword evidence="2" id="KW-1133">Transmembrane helix</keyword>
<dbReference type="EMBL" id="JAINUL010000001">
    <property type="protein sequence ID" value="MCC0097653.1"/>
    <property type="molecule type" value="Genomic_DNA"/>
</dbReference>
<keyword evidence="4" id="KW-1185">Reference proteome</keyword>
<evidence type="ECO:0000256" key="2">
    <source>
        <dbReference type="SAM" id="Phobius"/>
    </source>
</evidence>
<evidence type="ECO:0008006" key="5">
    <source>
        <dbReference type="Google" id="ProtNLM"/>
    </source>
</evidence>
<organism evidence="3 4">
    <name type="scientific">Streptomyces flavotricini</name>
    <dbReference type="NCBI Taxonomy" id="66888"/>
    <lineage>
        <taxon>Bacteria</taxon>
        <taxon>Bacillati</taxon>
        <taxon>Actinomycetota</taxon>
        <taxon>Actinomycetes</taxon>
        <taxon>Kitasatosporales</taxon>
        <taxon>Streptomycetaceae</taxon>
        <taxon>Streptomyces</taxon>
    </lineage>
</organism>
<proteinExistence type="predicted"/>
<name>A0ABS8E9G3_9ACTN</name>
<protein>
    <recommendedName>
        <fullName evidence="5">Secreted protein</fullName>
    </recommendedName>
</protein>
<keyword evidence="2" id="KW-0472">Membrane</keyword>
<gene>
    <name evidence="3" type="ORF">K7B10_23295</name>
</gene>
<comment type="caution">
    <text evidence="3">The sequence shown here is derived from an EMBL/GenBank/DDBJ whole genome shotgun (WGS) entry which is preliminary data.</text>
</comment>
<dbReference type="RefSeq" id="WP_229338822.1">
    <property type="nucleotide sequence ID" value="NZ_JAINUL010000001.1"/>
</dbReference>
<sequence>MQQTVMNQMPQSTPKPSAMGCDKKRGVDAALTGLLGTTVGALAGFAGAWLAQRAQTRMQREERTHQEQVRWLADKKPLFRDLLVVFRQWREALLDAGTGTDDLAGLRRSALKWSVEASLIASEPVRLALDEVQATFAAVEAQLRDRRVSVEESGIAAQLGNGLSALEDAMRAELKEILRGPRRRTRLQNRVRAIDPRTSPPEFWPTTAGSDS</sequence>
<dbReference type="Proteomes" id="UP001520654">
    <property type="component" value="Unassembled WGS sequence"/>
</dbReference>
<accession>A0ABS8E9G3</accession>